<sequence>MFLGLVVQIGDAIAADLGRVFVLNGNMMVDMHYTVDRKQDGHLVEPNSSAKLMQIDQFYDVFYNNELYHVEMVGSVGFVTPKDMILKNWEVSDQLRSSLTRFVEERTVKCVQEFIGKMKESTETKLERFDPSNEEGMNDTVICVHEARFNVEKEAEANQLNDWVVTLMYTIRKSKEIGTGGNGSPKDELKNALVNWRDTHVDREETAKSASAGTDTETDEIEEEVFEPIENVNIFIGNMKQKEFSEKWQGIIKKIGRGEEEEIDD</sequence>
<organism evidence="2 3">
    <name type="scientific">Enterospora canceri</name>
    <dbReference type="NCBI Taxonomy" id="1081671"/>
    <lineage>
        <taxon>Eukaryota</taxon>
        <taxon>Fungi</taxon>
        <taxon>Fungi incertae sedis</taxon>
        <taxon>Microsporidia</taxon>
        <taxon>Enterocytozoonidae</taxon>
        <taxon>Enterospora</taxon>
    </lineage>
</organism>
<evidence type="ECO:0000256" key="1">
    <source>
        <dbReference type="SAM" id="MobiDB-lite"/>
    </source>
</evidence>
<dbReference type="VEuPathDB" id="MicrosporidiaDB:ECANGB1_856"/>
<keyword evidence="3" id="KW-1185">Reference proteome</keyword>
<gene>
    <name evidence="2" type="ORF">ECANGB1_856</name>
</gene>
<feature type="region of interest" description="Disordered" evidence="1">
    <location>
        <begin position="201"/>
        <end position="220"/>
    </location>
</feature>
<comment type="caution">
    <text evidence="2">The sequence shown here is derived from an EMBL/GenBank/DDBJ whole genome shotgun (WGS) entry which is preliminary data.</text>
</comment>
<evidence type="ECO:0000313" key="3">
    <source>
        <dbReference type="Proteomes" id="UP000192639"/>
    </source>
</evidence>
<reference evidence="2 3" key="1">
    <citation type="journal article" date="2017" name="Environ. Microbiol.">
        <title>Decay of the glycolytic pathway and adaptation to intranuclear parasitism within Enterocytozoonidae microsporidia.</title>
        <authorList>
            <person name="Wiredu Boakye D."/>
            <person name="Jaroenlak P."/>
            <person name="Prachumwat A."/>
            <person name="Williams T.A."/>
            <person name="Bateman K.S."/>
            <person name="Itsathitphaisarn O."/>
            <person name="Sritunyalucksana K."/>
            <person name="Paszkiewicz K.H."/>
            <person name="Moore K.A."/>
            <person name="Stentiford G.D."/>
            <person name="Williams B.A."/>
        </authorList>
    </citation>
    <scope>NUCLEOTIDE SEQUENCE [LARGE SCALE GENOMIC DNA]</scope>
    <source>
        <strain evidence="2 3">GB1</strain>
    </source>
</reference>
<name>A0A1Y1S7B1_9MICR</name>
<protein>
    <submittedName>
        <fullName evidence="2">Uncharacterized protein</fullName>
    </submittedName>
</protein>
<dbReference type="EMBL" id="LWDP01000024">
    <property type="protein sequence ID" value="ORD94327.1"/>
    <property type="molecule type" value="Genomic_DNA"/>
</dbReference>
<dbReference type="AlphaFoldDB" id="A0A1Y1S7B1"/>
<evidence type="ECO:0000313" key="2">
    <source>
        <dbReference type="EMBL" id="ORD94327.1"/>
    </source>
</evidence>
<dbReference type="Proteomes" id="UP000192639">
    <property type="component" value="Unassembled WGS sequence"/>
</dbReference>
<proteinExistence type="predicted"/>
<accession>A0A1Y1S7B1</accession>